<organism evidence="1 2">
    <name type="scientific">Clostridium muellerianum</name>
    <dbReference type="NCBI Taxonomy" id="2716538"/>
    <lineage>
        <taxon>Bacteria</taxon>
        <taxon>Bacillati</taxon>
        <taxon>Bacillota</taxon>
        <taxon>Clostridia</taxon>
        <taxon>Eubacteriales</taxon>
        <taxon>Clostridiaceae</taxon>
        <taxon>Clostridium</taxon>
    </lineage>
</organism>
<dbReference type="Pfam" id="PF14196">
    <property type="entry name" value="ATC_hydrolase"/>
    <property type="match status" value="1"/>
</dbReference>
<comment type="caution">
    <text evidence="1">The sequence shown here is derived from an EMBL/GenBank/DDBJ whole genome shotgun (WGS) entry which is preliminary data.</text>
</comment>
<gene>
    <name evidence="1" type="ORF">HBE96_03220</name>
</gene>
<keyword evidence="2" id="KW-1185">Reference proteome</keyword>
<evidence type="ECO:0000313" key="2">
    <source>
        <dbReference type="Proteomes" id="UP000537131"/>
    </source>
</evidence>
<sequence>MSNLRSNEEPAVRFAKLMSELYYFMAQEMVERMGKENGMEAVSSAVNKFGKARIKAMKEEAKERGLDADDARTYAAVRDMPSTGWKCSADNPLETTYCPMADIWQQYGKGGMELGHLYCEIDHILFEAFGMKLERPYCIAKGDKVCKFNLKRL</sequence>
<dbReference type="Proteomes" id="UP000537131">
    <property type="component" value="Unassembled WGS sequence"/>
</dbReference>
<keyword evidence="1" id="KW-0378">Hydrolase</keyword>
<evidence type="ECO:0000313" key="1">
    <source>
        <dbReference type="EMBL" id="NMM61715.1"/>
    </source>
</evidence>
<dbReference type="EMBL" id="JABBNI010000007">
    <property type="protein sequence ID" value="NMM61715.1"/>
    <property type="molecule type" value="Genomic_DNA"/>
</dbReference>
<dbReference type="RefSeq" id="WP_169296323.1">
    <property type="nucleotide sequence ID" value="NZ_JABBNI010000007.1"/>
</dbReference>
<name>A0A7Y0EE12_9CLOT</name>
<dbReference type="AlphaFoldDB" id="A0A7Y0EE12"/>
<protein>
    <submittedName>
        <fullName evidence="1">L-2-amino-thiazoline-4-carboxylic acid hydrolase</fullName>
    </submittedName>
</protein>
<accession>A0A7Y0EE12</accession>
<dbReference type="InterPro" id="IPR026002">
    <property type="entry name" value="ATC_hydrolase-like"/>
</dbReference>
<dbReference type="GO" id="GO:0016787">
    <property type="term" value="F:hydrolase activity"/>
    <property type="evidence" value="ECO:0007669"/>
    <property type="project" value="UniProtKB-KW"/>
</dbReference>
<proteinExistence type="predicted"/>
<reference evidence="1 2" key="1">
    <citation type="submission" date="2020-06" db="EMBL/GenBank/DDBJ databases">
        <title>Complete Genome Sequence of Clostridium muelleri sp. nov. P21T, an Acid-Alcohol Producing Acetogen Isolated from Old Hay.</title>
        <authorList>
            <person name="Duncan K.E."/>
            <person name="Tanner R.S."/>
        </authorList>
    </citation>
    <scope>NUCLEOTIDE SEQUENCE [LARGE SCALE GENOMIC DNA]</scope>
    <source>
        <strain evidence="1 2">P21</strain>
    </source>
</reference>